<feature type="transmembrane region" description="Helical" evidence="7">
    <location>
        <begin position="85"/>
        <end position="110"/>
    </location>
</feature>
<dbReference type="GO" id="GO:0015109">
    <property type="term" value="F:chromate transmembrane transporter activity"/>
    <property type="evidence" value="ECO:0007669"/>
    <property type="project" value="InterPro"/>
</dbReference>
<keyword evidence="3" id="KW-1003">Cell membrane</keyword>
<dbReference type="PANTHER" id="PTHR43663">
    <property type="entry name" value="CHROMATE TRANSPORT PROTEIN-RELATED"/>
    <property type="match status" value="1"/>
</dbReference>
<keyword evidence="6 7" id="KW-0472">Membrane</keyword>
<dbReference type="AlphaFoldDB" id="A0A1K1R5N4"/>
<dbReference type="GO" id="GO:0005886">
    <property type="term" value="C:plasma membrane"/>
    <property type="evidence" value="ECO:0007669"/>
    <property type="project" value="UniProtKB-SubCell"/>
</dbReference>
<dbReference type="EMBL" id="FPJE01000019">
    <property type="protein sequence ID" value="SFW67228.1"/>
    <property type="molecule type" value="Genomic_DNA"/>
</dbReference>
<evidence type="ECO:0000313" key="8">
    <source>
        <dbReference type="EMBL" id="SFW67228.1"/>
    </source>
</evidence>
<keyword evidence="9" id="KW-1185">Reference proteome</keyword>
<dbReference type="InterPro" id="IPR052518">
    <property type="entry name" value="CHR_Transporter"/>
</dbReference>
<comment type="similarity">
    <text evidence="2">Belongs to the chromate ion transporter (CHR) (TC 2.A.51) family.</text>
</comment>
<gene>
    <name evidence="8" type="ORF">SAMN02927921_03176</name>
</gene>
<feature type="transmembrane region" description="Helical" evidence="7">
    <location>
        <begin position="20"/>
        <end position="40"/>
    </location>
</feature>
<dbReference type="Proteomes" id="UP000182248">
    <property type="component" value="Unassembled WGS sequence"/>
</dbReference>
<keyword evidence="4 7" id="KW-0812">Transmembrane</keyword>
<keyword evidence="5 7" id="KW-1133">Transmembrane helix</keyword>
<protein>
    <submittedName>
        <fullName evidence="8">Chromate transporter</fullName>
    </submittedName>
</protein>
<evidence type="ECO:0000256" key="1">
    <source>
        <dbReference type="ARBA" id="ARBA00004651"/>
    </source>
</evidence>
<feature type="transmembrane region" description="Helical" evidence="7">
    <location>
        <begin position="122"/>
        <end position="142"/>
    </location>
</feature>
<proteinExistence type="inferred from homology"/>
<dbReference type="PANTHER" id="PTHR43663:SF1">
    <property type="entry name" value="CHROMATE TRANSPORTER"/>
    <property type="match status" value="1"/>
</dbReference>
<evidence type="ECO:0000256" key="3">
    <source>
        <dbReference type="ARBA" id="ARBA00022475"/>
    </source>
</evidence>
<dbReference type="InterPro" id="IPR003370">
    <property type="entry name" value="Chromate_transpt"/>
</dbReference>
<evidence type="ECO:0000256" key="4">
    <source>
        <dbReference type="ARBA" id="ARBA00022692"/>
    </source>
</evidence>
<name>A0A1K1R5N4_9FLAO</name>
<evidence type="ECO:0000256" key="7">
    <source>
        <dbReference type="SAM" id="Phobius"/>
    </source>
</evidence>
<evidence type="ECO:0000313" key="9">
    <source>
        <dbReference type="Proteomes" id="UP000182248"/>
    </source>
</evidence>
<evidence type="ECO:0000256" key="2">
    <source>
        <dbReference type="ARBA" id="ARBA00005262"/>
    </source>
</evidence>
<organism evidence="8 9">
    <name type="scientific">Sinomicrobium oceani</name>
    <dbReference type="NCBI Taxonomy" id="1150368"/>
    <lineage>
        <taxon>Bacteria</taxon>
        <taxon>Pseudomonadati</taxon>
        <taxon>Bacteroidota</taxon>
        <taxon>Flavobacteriia</taxon>
        <taxon>Flavobacteriales</taxon>
        <taxon>Flavobacteriaceae</taxon>
        <taxon>Sinomicrobium</taxon>
    </lineage>
</organism>
<dbReference type="STRING" id="1150368.SAMN02927921_03176"/>
<evidence type="ECO:0000256" key="5">
    <source>
        <dbReference type="ARBA" id="ARBA00022989"/>
    </source>
</evidence>
<reference evidence="8 9" key="1">
    <citation type="submission" date="2016-11" db="EMBL/GenBank/DDBJ databases">
        <authorList>
            <person name="Jaros S."/>
            <person name="Januszkiewicz K."/>
            <person name="Wedrychowicz H."/>
        </authorList>
    </citation>
    <scope>NUCLEOTIDE SEQUENCE [LARGE SCALE GENOMIC DNA]</scope>
    <source>
        <strain evidence="8 9">CGMCC 1.12145</strain>
    </source>
</reference>
<dbReference type="Pfam" id="PF02417">
    <property type="entry name" value="Chromate_transp"/>
    <property type="match status" value="1"/>
</dbReference>
<accession>A0A1K1R5N4</accession>
<comment type="subcellular location">
    <subcellularLocation>
        <location evidence="1">Cell membrane</location>
        <topology evidence="1">Multi-pass membrane protein</topology>
    </subcellularLocation>
</comment>
<evidence type="ECO:0000256" key="6">
    <source>
        <dbReference type="ARBA" id="ARBA00023136"/>
    </source>
</evidence>
<feature type="transmembrane region" description="Helical" evidence="7">
    <location>
        <begin position="154"/>
        <end position="183"/>
    </location>
</feature>
<sequence length="195" mass="21473">MESKLVFGRISEHIHVQLFLSFLKVGFFMFGGGYAMIPLLERELIEKKKWIDKGELLEIISFSQMTPGTIAINAATHIGNTKGKALGGVVASLGIIVPSLLIITILYYVAGNHFESDIVQKAFTGIRACLVVMICRSVYTLFRSGMRGSISYVFFLLALLALFCGAHPILVIVTGGISGFVIWKWFGHRTKKASI</sequence>